<evidence type="ECO:0000256" key="6">
    <source>
        <dbReference type="SAM" id="Phobius"/>
    </source>
</evidence>
<keyword evidence="4 6" id="KW-1133">Transmembrane helix</keyword>
<dbReference type="AlphaFoldDB" id="A0A7G5FI68"/>
<evidence type="ECO:0000256" key="2">
    <source>
        <dbReference type="ARBA" id="ARBA00022475"/>
    </source>
</evidence>
<dbReference type="RefSeq" id="WP_182387118.1">
    <property type="nucleotide sequence ID" value="NZ_CP059833.1"/>
</dbReference>
<dbReference type="GO" id="GO:0015075">
    <property type="term" value="F:monoatomic ion transmembrane transporter activity"/>
    <property type="evidence" value="ECO:0007669"/>
    <property type="project" value="InterPro"/>
</dbReference>
<evidence type="ECO:0000256" key="1">
    <source>
        <dbReference type="ARBA" id="ARBA00004651"/>
    </source>
</evidence>
<dbReference type="GO" id="GO:0005886">
    <property type="term" value="C:plasma membrane"/>
    <property type="evidence" value="ECO:0007669"/>
    <property type="project" value="UniProtKB-SubCell"/>
</dbReference>
<keyword evidence="3 6" id="KW-0812">Transmembrane</keyword>
<feature type="transmembrane region" description="Helical" evidence="6">
    <location>
        <begin position="58"/>
        <end position="77"/>
    </location>
</feature>
<sequence length="82" mass="8891">MIIFVFVLGACLLGALALILFTHDDATRAVVADMVFFIMVAMYIVWTLVTDTSIVYEVALLAGLLGLLSTVSVARILSKGRR</sequence>
<dbReference type="Pfam" id="PF04066">
    <property type="entry name" value="MrpF_PhaF"/>
    <property type="match status" value="1"/>
</dbReference>
<dbReference type="InterPro" id="IPR007208">
    <property type="entry name" value="MrpF/PhaF-like"/>
</dbReference>
<gene>
    <name evidence="7" type="ORF">HW450_06300</name>
</gene>
<name>A0A7G5FI68_9CORY</name>
<proteinExistence type="predicted"/>
<evidence type="ECO:0000313" key="8">
    <source>
        <dbReference type="Proteomes" id="UP000515570"/>
    </source>
</evidence>
<dbReference type="Proteomes" id="UP000515570">
    <property type="component" value="Chromosome"/>
</dbReference>
<protein>
    <submittedName>
        <fullName evidence="7">Cation:proton antiporter</fullName>
    </submittedName>
</protein>
<keyword evidence="2" id="KW-1003">Cell membrane</keyword>
<dbReference type="EMBL" id="CP059833">
    <property type="protein sequence ID" value="QMV86309.1"/>
    <property type="molecule type" value="Genomic_DNA"/>
</dbReference>
<accession>A0A7G5FI68</accession>
<organism evidence="7 8">
    <name type="scientific">Corynebacterium hindlerae</name>
    <dbReference type="NCBI Taxonomy" id="699041"/>
    <lineage>
        <taxon>Bacteria</taxon>
        <taxon>Bacillati</taxon>
        <taxon>Actinomycetota</taxon>
        <taxon>Actinomycetes</taxon>
        <taxon>Mycobacteriales</taxon>
        <taxon>Corynebacteriaceae</taxon>
        <taxon>Corynebacterium</taxon>
    </lineage>
</organism>
<evidence type="ECO:0000256" key="3">
    <source>
        <dbReference type="ARBA" id="ARBA00022692"/>
    </source>
</evidence>
<feature type="transmembrane region" description="Helical" evidence="6">
    <location>
        <begin position="27"/>
        <end position="46"/>
    </location>
</feature>
<evidence type="ECO:0000256" key="5">
    <source>
        <dbReference type="ARBA" id="ARBA00023136"/>
    </source>
</evidence>
<comment type="subcellular location">
    <subcellularLocation>
        <location evidence="1">Cell membrane</location>
        <topology evidence="1">Multi-pass membrane protein</topology>
    </subcellularLocation>
</comment>
<keyword evidence="8" id="KW-1185">Reference proteome</keyword>
<evidence type="ECO:0000313" key="7">
    <source>
        <dbReference type="EMBL" id="QMV86309.1"/>
    </source>
</evidence>
<reference evidence="7 8" key="1">
    <citation type="submission" date="2020-07" db="EMBL/GenBank/DDBJ databases">
        <title>non toxigenic Corynebacterium sp. nov from a clinical source.</title>
        <authorList>
            <person name="Bernier A.-M."/>
            <person name="Bernard K."/>
        </authorList>
    </citation>
    <scope>NUCLEOTIDE SEQUENCE [LARGE SCALE GENOMIC DNA]</scope>
    <source>
        <strain evidence="8">NML 93-0612</strain>
    </source>
</reference>
<keyword evidence="5 6" id="KW-0472">Membrane</keyword>
<evidence type="ECO:0000256" key="4">
    <source>
        <dbReference type="ARBA" id="ARBA00022989"/>
    </source>
</evidence>